<keyword evidence="4" id="KW-0732">Signal</keyword>
<dbReference type="Proteomes" id="UP001281656">
    <property type="component" value="Unassembled WGS sequence"/>
</dbReference>
<dbReference type="PIRSF" id="PIRSF002741">
    <property type="entry name" value="MppA"/>
    <property type="match status" value="1"/>
</dbReference>
<dbReference type="InterPro" id="IPR039424">
    <property type="entry name" value="SBP_5"/>
</dbReference>
<dbReference type="Gene3D" id="3.40.190.10">
    <property type="entry name" value="Periplasmic binding protein-like II"/>
    <property type="match status" value="1"/>
</dbReference>
<evidence type="ECO:0000259" key="5">
    <source>
        <dbReference type="Pfam" id="PF00496"/>
    </source>
</evidence>
<dbReference type="Gene3D" id="3.10.105.10">
    <property type="entry name" value="Dipeptide-binding Protein, Domain 3"/>
    <property type="match status" value="1"/>
</dbReference>
<comment type="caution">
    <text evidence="6">The sequence shown here is derived from an EMBL/GenBank/DDBJ whole genome shotgun (WGS) entry which is preliminary data.</text>
</comment>
<evidence type="ECO:0000313" key="7">
    <source>
        <dbReference type="Proteomes" id="UP001281656"/>
    </source>
</evidence>
<dbReference type="Gene3D" id="3.90.76.10">
    <property type="entry name" value="Dipeptide-binding Protein, Domain 1"/>
    <property type="match status" value="1"/>
</dbReference>
<dbReference type="CDD" id="cd08504">
    <property type="entry name" value="PBP2_OppA"/>
    <property type="match status" value="1"/>
</dbReference>
<evidence type="ECO:0000313" key="6">
    <source>
        <dbReference type="EMBL" id="MDW8801278.1"/>
    </source>
</evidence>
<evidence type="ECO:0000256" key="4">
    <source>
        <dbReference type="ARBA" id="ARBA00022729"/>
    </source>
</evidence>
<dbReference type="SUPFAM" id="SSF53850">
    <property type="entry name" value="Periplasmic binding protein-like II"/>
    <property type="match status" value="1"/>
</dbReference>
<dbReference type="InterPro" id="IPR000914">
    <property type="entry name" value="SBP_5_dom"/>
</dbReference>
<feature type="domain" description="Solute-binding protein family 5" evidence="5">
    <location>
        <begin position="87"/>
        <end position="478"/>
    </location>
</feature>
<dbReference type="EMBL" id="JARUJP010000008">
    <property type="protein sequence ID" value="MDW8801278.1"/>
    <property type="molecule type" value="Genomic_DNA"/>
</dbReference>
<keyword evidence="7" id="KW-1185">Reference proteome</keyword>
<accession>A0ABU4JTP2</accession>
<dbReference type="PANTHER" id="PTHR30290">
    <property type="entry name" value="PERIPLASMIC BINDING COMPONENT OF ABC TRANSPORTER"/>
    <property type="match status" value="1"/>
</dbReference>
<sequence>MKLKRRISIIIIFFMLETLTLSGCRSSSVQSNSIENDKSQYLNMALYEDPKTLDQSKAVDISSCQVLAEVNEALTRVEKNKDGIDETKPAGAERWDISSDGLKWMFYIRDNYWSDGKKVTAKDYEYGIKRTLDPNTQSENAFLLYPIKGAKSYNEGGKGKKVSSSTVGVKALDEKKLEITLEAPNAYFLNLTSLNIMQPQRKDIVDINGEKYGSETNTMVFCGPFLIKEWNHNDKVELVKNEDYWDAKSVKLEKVTMQIVKSEDYSLDELANGSIDIAKVTKSQWKDKLNKTGKFDNIKAPKPTINYELFNQKDKLFSNIKVRKAFSSAIDREEISRKLWNEIYSPAYGWVPPSLKIGNDIFRQKANEEPVKILKEDIKDPRALLIEGLRELGLGKEPEKITVRYLQPGIDGAQKEMAEFFQQMYNKKLGINVKIEYVQWEDFQKKVAAGDYQIASMVWSADYNDPMSMFEPWVKGTNIISTGWSNSKYDTLVKESASLGNDKNEERFKYFREAEDILLLEDVVIAPTVYKNKQLYKQKYIKGLMFPLFGPEVELKYAYIQGRWK</sequence>
<evidence type="ECO:0000256" key="1">
    <source>
        <dbReference type="ARBA" id="ARBA00004196"/>
    </source>
</evidence>
<evidence type="ECO:0000256" key="2">
    <source>
        <dbReference type="ARBA" id="ARBA00005695"/>
    </source>
</evidence>
<organism evidence="6 7">
    <name type="scientific">Clostridium tanneri</name>
    <dbReference type="NCBI Taxonomy" id="3037988"/>
    <lineage>
        <taxon>Bacteria</taxon>
        <taxon>Bacillati</taxon>
        <taxon>Bacillota</taxon>
        <taxon>Clostridia</taxon>
        <taxon>Eubacteriales</taxon>
        <taxon>Clostridiaceae</taxon>
        <taxon>Clostridium</taxon>
    </lineage>
</organism>
<dbReference type="InterPro" id="IPR030678">
    <property type="entry name" value="Peptide/Ni-bd"/>
</dbReference>
<evidence type="ECO:0000256" key="3">
    <source>
        <dbReference type="ARBA" id="ARBA00022448"/>
    </source>
</evidence>
<reference evidence="6 7" key="1">
    <citation type="submission" date="2023-04" db="EMBL/GenBank/DDBJ databases">
        <title>Clostridium tannerae sp. nov., isolated from the fecal material of an alpaca.</title>
        <authorList>
            <person name="Miller S."/>
            <person name="Hendry M."/>
            <person name="King J."/>
            <person name="Sankaranarayanan K."/>
            <person name="Lawson P.A."/>
        </authorList>
    </citation>
    <scope>NUCLEOTIDE SEQUENCE [LARGE SCALE GENOMIC DNA]</scope>
    <source>
        <strain evidence="6 7">A1-XYC3</strain>
    </source>
</reference>
<dbReference type="RefSeq" id="WP_318797911.1">
    <property type="nucleotide sequence ID" value="NZ_JARUJP010000008.1"/>
</dbReference>
<keyword evidence="3" id="KW-0813">Transport</keyword>
<comment type="subcellular location">
    <subcellularLocation>
        <location evidence="1">Cell envelope</location>
    </subcellularLocation>
</comment>
<comment type="similarity">
    <text evidence="2">Belongs to the bacterial solute-binding protein 5 family.</text>
</comment>
<name>A0ABU4JTP2_9CLOT</name>
<dbReference type="PANTHER" id="PTHR30290:SF10">
    <property type="entry name" value="PERIPLASMIC OLIGOPEPTIDE-BINDING PROTEIN-RELATED"/>
    <property type="match status" value="1"/>
</dbReference>
<gene>
    <name evidence="6" type="ORF">P8V03_08915</name>
</gene>
<protein>
    <submittedName>
        <fullName evidence="6">Peptide ABC transporter substrate-binding protein</fullName>
    </submittedName>
</protein>
<dbReference type="Pfam" id="PF00496">
    <property type="entry name" value="SBP_bac_5"/>
    <property type="match status" value="1"/>
</dbReference>
<proteinExistence type="inferred from homology"/>